<dbReference type="EMBL" id="MHUS01000013">
    <property type="protein sequence ID" value="OHA81237.1"/>
    <property type="molecule type" value="Genomic_DNA"/>
</dbReference>
<dbReference type="Proteomes" id="UP000176997">
    <property type="component" value="Unassembled WGS sequence"/>
</dbReference>
<dbReference type="STRING" id="1802723.A2675_03880"/>
<organism evidence="2 3">
    <name type="scientific">Candidatus Yonathbacteria bacterium RIFCSPHIGHO2_01_FULL_51_10</name>
    <dbReference type="NCBI Taxonomy" id="1802723"/>
    <lineage>
        <taxon>Bacteria</taxon>
        <taxon>Candidatus Yonathiibacteriota</taxon>
    </lineage>
</organism>
<keyword evidence="1" id="KW-1133">Transmembrane helix</keyword>
<proteinExistence type="predicted"/>
<keyword evidence="1" id="KW-0472">Membrane</keyword>
<evidence type="ECO:0000256" key="1">
    <source>
        <dbReference type="SAM" id="Phobius"/>
    </source>
</evidence>
<protein>
    <submittedName>
        <fullName evidence="2">Uncharacterized protein</fullName>
    </submittedName>
</protein>
<accession>A0A1G2S8C3</accession>
<keyword evidence="1" id="KW-0812">Transmembrane</keyword>
<evidence type="ECO:0000313" key="3">
    <source>
        <dbReference type="Proteomes" id="UP000176997"/>
    </source>
</evidence>
<reference evidence="2 3" key="1">
    <citation type="journal article" date="2016" name="Nat. Commun.">
        <title>Thousands of microbial genomes shed light on interconnected biogeochemical processes in an aquifer system.</title>
        <authorList>
            <person name="Anantharaman K."/>
            <person name="Brown C.T."/>
            <person name="Hug L.A."/>
            <person name="Sharon I."/>
            <person name="Castelle C.J."/>
            <person name="Probst A.J."/>
            <person name="Thomas B.C."/>
            <person name="Singh A."/>
            <person name="Wilkins M.J."/>
            <person name="Karaoz U."/>
            <person name="Brodie E.L."/>
            <person name="Williams K.H."/>
            <person name="Hubbard S.S."/>
            <person name="Banfield J.F."/>
        </authorList>
    </citation>
    <scope>NUCLEOTIDE SEQUENCE [LARGE SCALE GENOMIC DNA]</scope>
</reference>
<dbReference type="AlphaFoldDB" id="A0A1G2S8C3"/>
<feature type="transmembrane region" description="Helical" evidence="1">
    <location>
        <begin position="21"/>
        <end position="41"/>
    </location>
</feature>
<comment type="caution">
    <text evidence="2">The sequence shown here is derived from an EMBL/GenBank/DDBJ whole genome shotgun (WGS) entry which is preliminary data.</text>
</comment>
<gene>
    <name evidence="2" type="ORF">A2675_03880</name>
</gene>
<name>A0A1G2S8C3_9BACT</name>
<evidence type="ECO:0000313" key="2">
    <source>
        <dbReference type="EMBL" id="OHA81237.1"/>
    </source>
</evidence>
<sequence>MEYNIEYMSSLFNKTFFKFTAGFLGILFLGFVGLILINIYGGTALSGAQATPISETPTP</sequence>